<dbReference type="PROSITE" id="PS00913">
    <property type="entry name" value="ADH_IRON_1"/>
    <property type="match status" value="1"/>
</dbReference>
<dbReference type="InterPro" id="IPR056798">
    <property type="entry name" value="ADH_Fe_C"/>
</dbReference>
<accession>A0A410RQP4</accession>
<dbReference type="GO" id="GO:0004022">
    <property type="term" value="F:alcohol dehydrogenase (NAD+) activity"/>
    <property type="evidence" value="ECO:0007669"/>
    <property type="project" value="TreeGrafter"/>
</dbReference>
<dbReference type="InterPro" id="IPR039697">
    <property type="entry name" value="Alcohol_dehydrogenase_Fe"/>
</dbReference>
<comment type="similarity">
    <text evidence="2">Belongs to the iron-containing alcohol dehydrogenase family.</text>
</comment>
<dbReference type="InterPro" id="IPR018211">
    <property type="entry name" value="ADH_Fe_CS"/>
</dbReference>
<dbReference type="AlphaFoldDB" id="A0A410RQP4"/>
<dbReference type="GO" id="GO:0046872">
    <property type="term" value="F:metal ion binding"/>
    <property type="evidence" value="ECO:0007669"/>
    <property type="project" value="InterPro"/>
</dbReference>
<dbReference type="Pfam" id="PF00465">
    <property type="entry name" value="Fe-ADH"/>
    <property type="match status" value="1"/>
</dbReference>
<dbReference type="FunFam" id="3.40.50.1970:FF:000003">
    <property type="entry name" value="Alcohol dehydrogenase, iron-containing"/>
    <property type="match status" value="1"/>
</dbReference>
<gene>
    <name evidence="7" type="primary">gbsB</name>
    <name evidence="7" type="ORF">EJ065_2630</name>
</gene>
<evidence type="ECO:0000313" key="8">
    <source>
        <dbReference type="Proteomes" id="UP000288758"/>
    </source>
</evidence>
<dbReference type="PANTHER" id="PTHR11496">
    <property type="entry name" value="ALCOHOL DEHYDROGENASE"/>
    <property type="match status" value="1"/>
</dbReference>
<dbReference type="InterPro" id="IPR001670">
    <property type="entry name" value="ADH_Fe/GldA"/>
</dbReference>
<comment type="cofactor">
    <cofactor evidence="1">
        <name>Fe cation</name>
        <dbReference type="ChEBI" id="CHEBI:24875"/>
    </cofactor>
</comment>
<feature type="domain" description="Alcohol dehydrogenase iron-type/glycerol dehydrogenase GldA" evidence="5">
    <location>
        <begin position="12"/>
        <end position="179"/>
    </location>
</feature>
<evidence type="ECO:0000256" key="2">
    <source>
        <dbReference type="ARBA" id="ARBA00007358"/>
    </source>
</evidence>
<dbReference type="RefSeq" id="WP_128796206.1">
    <property type="nucleotide sequence ID" value="NZ_CP034669.1"/>
</dbReference>
<protein>
    <submittedName>
        <fullName evidence="7">Alcohol dehydrogenase</fullName>
    </submittedName>
</protein>
<sequence length="388" mass="39764">MPTAPFEFATASRVLFGPGRVQEVPDLVRGLGGRKVLLVTGTNPARAEPVRAGLERLGIPSASFRVPGEPTVELAREGTAAAVDSGCDAVVAIGGGSALDAGKAIAALDANGGDPLDYLEVIGRGQALTKPSLPFVAVPTTAGTGSEVTRNAVLGSKEAGVKASLRSPMMLPRVALVDPDLLEHAPADVLAAGGLDALSQLIEPFLSIRAQPLTDALAREGLQRSARSLRKAVLHGPGPAEREDLAIASLFGGLCLANSGLGAVHGFAAPLGGMLGAAHGALCAALLGATLELNLEALRSRAPDHPALPRFRELAVLLTGQSNARAEDGITWVKDLVHAVRIRGLRDMGLTDAAIPELVTKARAASSMKGNPLPLTDAELTALVERSM</sequence>
<evidence type="ECO:0000256" key="3">
    <source>
        <dbReference type="ARBA" id="ARBA00023002"/>
    </source>
</evidence>
<evidence type="ECO:0000259" key="6">
    <source>
        <dbReference type="Pfam" id="PF25137"/>
    </source>
</evidence>
<evidence type="ECO:0000259" key="5">
    <source>
        <dbReference type="Pfam" id="PF00465"/>
    </source>
</evidence>
<keyword evidence="3" id="KW-0560">Oxidoreductase</keyword>
<dbReference type="Gene3D" id="1.20.1090.10">
    <property type="entry name" value="Dehydroquinate synthase-like - alpha domain"/>
    <property type="match status" value="1"/>
</dbReference>
<name>A0A410RQP4_CORCK</name>
<reference evidence="7 8" key="1">
    <citation type="submission" date="2018-12" db="EMBL/GenBank/DDBJ databases">
        <title>Complete Genome Sequence of the Corallopyronin A producing Myxobacterium Corallococcus coralloides B035.</title>
        <authorList>
            <person name="Bouhired S.M."/>
            <person name="Rupp O."/>
            <person name="Blom J."/>
            <person name="Schaeberle T.F."/>
            <person name="Kehraus S."/>
            <person name="Schiefer A."/>
            <person name="Pfarr K."/>
            <person name="Goesmann A."/>
            <person name="Hoerauf A."/>
            <person name="Koenig G.M."/>
        </authorList>
    </citation>
    <scope>NUCLEOTIDE SEQUENCE [LARGE SCALE GENOMIC DNA]</scope>
    <source>
        <strain evidence="7 8">B035</strain>
    </source>
</reference>
<dbReference type="Proteomes" id="UP000288758">
    <property type="component" value="Chromosome"/>
</dbReference>
<evidence type="ECO:0000313" key="7">
    <source>
        <dbReference type="EMBL" id="QAT84202.1"/>
    </source>
</evidence>
<proteinExistence type="inferred from homology"/>
<evidence type="ECO:0000256" key="1">
    <source>
        <dbReference type="ARBA" id="ARBA00001962"/>
    </source>
</evidence>
<evidence type="ECO:0000256" key="4">
    <source>
        <dbReference type="ARBA" id="ARBA00023027"/>
    </source>
</evidence>
<keyword evidence="4" id="KW-0520">NAD</keyword>
<organism evidence="7 8">
    <name type="scientific">Corallococcus coralloides</name>
    <name type="common">Myxococcus coralloides</name>
    <dbReference type="NCBI Taxonomy" id="184914"/>
    <lineage>
        <taxon>Bacteria</taxon>
        <taxon>Pseudomonadati</taxon>
        <taxon>Myxococcota</taxon>
        <taxon>Myxococcia</taxon>
        <taxon>Myxococcales</taxon>
        <taxon>Cystobacterineae</taxon>
        <taxon>Myxococcaceae</taxon>
        <taxon>Corallococcus</taxon>
    </lineage>
</organism>
<dbReference type="Gene3D" id="3.40.50.1970">
    <property type="match status" value="1"/>
</dbReference>
<dbReference type="Pfam" id="PF25137">
    <property type="entry name" value="ADH_Fe_C"/>
    <property type="match status" value="1"/>
</dbReference>
<dbReference type="PANTHER" id="PTHR11496:SF102">
    <property type="entry name" value="ALCOHOL DEHYDROGENASE 4"/>
    <property type="match status" value="1"/>
</dbReference>
<dbReference type="EMBL" id="CP034669">
    <property type="protein sequence ID" value="QAT84202.1"/>
    <property type="molecule type" value="Genomic_DNA"/>
</dbReference>
<feature type="domain" description="Fe-containing alcohol dehydrogenase-like C-terminal" evidence="6">
    <location>
        <begin position="191"/>
        <end position="387"/>
    </location>
</feature>
<dbReference type="SUPFAM" id="SSF56796">
    <property type="entry name" value="Dehydroquinate synthase-like"/>
    <property type="match status" value="1"/>
</dbReference>
<dbReference type="CDD" id="cd08183">
    <property type="entry name" value="Fe-ADH-like"/>
    <property type="match status" value="1"/>
</dbReference>